<evidence type="ECO:0008006" key="9">
    <source>
        <dbReference type="Google" id="ProtNLM"/>
    </source>
</evidence>
<dbReference type="PROSITE" id="PS50865">
    <property type="entry name" value="ZF_MYND_2"/>
    <property type="match status" value="1"/>
</dbReference>
<gene>
    <name evidence="7" type="ORF">DD237_005748</name>
</gene>
<evidence type="ECO:0000259" key="5">
    <source>
        <dbReference type="PROSITE" id="PS50280"/>
    </source>
</evidence>
<organism evidence="7 8">
    <name type="scientific">Peronospora effusa</name>
    <dbReference type="NCBI Taxonomy" id="542832"/>
    <lineage>
        <taxon>Eukaryota</taxon>
        <taxon>Sar</taxon>
        <taxon>Stramenopiles</taxon>
        <taxon>Oomycota</taxon>
        <taxon>Peronosporomycetes</taxon>
        <taxon>Peronosporales</taxon>
        <taxon>Peronosporaceae</taxon>
        <taxon>Peronospora</taxon>
    </lineage>
</organism>
<evidence type="ECO:0000256" key="4">
    <source>
        <dbReference type="PROSITE-ProRule" id="PRU00134"/>
    </source>
</evidence>
<sequence>MRIVSDGLVTDVSGDHGRRVEASIDLSPGDLVLRVSPYAAVLLPELWGSHCHKCFDSKIRLSRCSRCQTAFYCSTTCQLKDWQENHRRECQNLKQLAQLGLRSDQVMDVVLVGRVLRRNNGETLESTKLVWYTQDMEDHELMLLAALAQKLEFVNRELFTMDEIVRMLSRFRNNNFSICDELLLELGAGCYLLGAMINHSCNPNCIVTFVPKTLDMEIRAMKPIKSGEEITQTYVDIALPRRMRQQRLQRKYHFCCECTRCLQPLKDPQSLDAFLDADIDGVPQELWTEKRQDEVEQALKEASCATNRAAKEANLSAQQQQQCIDALAKLAEHQNSILHRDSIARLQTLSALFSAAMERGSVDEASTYGEHILEFYKRVYSSNHPVTGLHLFTLGDLYNQLIHTGSGGVHCKAKSLEYLAEAQRILRITHGKHHRFVKMLADRLETSSPR</sequence>
<dbReference type="GO" id="GO:0008270">
    <property type="term" value="F:zinc ion binding"/>
    <property type="evidence" value="ECO:0007669"/>
    <property type="project" value="UniProtKB-KW"/>
</dbReference>
<dbReference type="InterPro" id="IPR002893">
    <property type="entry name" value="Znf_MYND"/>
</dbReference>
<dbReference type="VEuPathDB" id="FungiDB:DD237_005748"/>
<dbReference type="Gene3D" id="2.170.270.10">
    <property type="entry name" value="SET domain"/>
    <property type="match status" value="1"/>
</dbReference>
<dbReference type="InterPro" id="IPR001214">
    <property type="entry name" value="SET_dom"/>
</dbReference>
<comment type="caution">
    <text evidence="7">The sequence shown here is derived from an EMBL/GenBank/DDBJ whole genome shotgun (WGS) entry which is preliminary data.</text>
</comment>
<dbReference type="InterPro" id="IPR046341">
    <property type="entry name" value="SET_dom_sf"/>
</dbReference>
<keyword evidence="3" id="KW-0862">Zinc</keyword>
<keyword evidence="2 4" id="KW-0863">Zinc-finger</keyword>
<keyword evidence="1" id="KW-0479">Metal-binding</keyword>
<dbReference type="Pfam" id="PF00856">
    <property type="entry name" value="SET"/>
    <property type="match status" value="1"/>
</dbReference>
<dbReference type="Pfam" id="PF01753">
    <property type="entry name" value="zf-MYND"/>
    <property type="match status" value="1"/>
</dbReference>
<dbReference type="EMBL" id="QKXF01000148">
    <property type="protein sequence ID" value="RQM15633.1"/>
    <property type="molecule type" value="Genomic_DNA"/>
</dbReference>
<dbReference type="SMART" id="SM00317">
    <property type="entry name" value="SET"/>
    <property type="match status" value="1"/>
</dbReference>
<evidence type="ECO:0000259" key="6">
    <source>
        <dbReference type="PROSITE" id="PS50865"/>
    </source>
</evidence>
<evidence type="ECO:0000313" key="8">
    <source>
        <dbReference type="Proteomes" id="UP000286097"/>
    </source>
</evidence>
<dbReference type="Gene3D" id="6.10.140.2220">
    <property type="match status" value="1"/>
</dbReference>
<evidence type="ECO:0000256" key="1">
    <source>
        <dbReference type="ARBA" id="ARBA00022723"/>
    </source>
</evidence>
<dbReference type="PANTHER" id="PTHR12197">
    <property type="entry name" value="HISTONE-LYSINE N-METHYLTRANSFERASE SMYD"/>
    <property type="match status" value="1"/>
</dbReference>
<dbReference type="GO" id="GO:0005634">
    <property type="term" value="C:nucleus"/>
    <property type="evidence" value="ECO:0007669"/>
    <property type="project" value="TreeGrafter"/>
</dbReference>
<dbReference type="PANTHER" id="PTHR12197:SF251">
    <property type="entry name" value="EG:BACR7C10.4 PROTEIN"/>
    <property type="match status" value="1"/>
</dbReference>
<name>A0A3R7XWM7_9STRA</name>
<dbReference type="PROSITE" id="PS50280">
    <property type="entry name" value="SET"/>
    <property type="match status" value="1"/>
</dbReference>
<dbReference type="InterPro" id="IPR050869">
    <property type="entry name" value="H3K4_H4K5_MeTrfase"/>
</dbReference>
<dbReference type="SUPFAM" id="SSF82199">
    <property type="entry name" value="SET domain"/>
    <property type="match status" value="1"/>
</dbReference>
<proteinExistence type="predicted"/>
<dbReference type="Gene3D" id="1.25.40.10">
    <property type="entry name" value="Tetratricopeptide repeat domain"/>
    <property type="match status" value="1"/>
</dbReference>
<reference evidence="7 8" key="1">
    <citation type="submission" date="2018-06" db="EMBL/GenBank/DDBJ databases">
        <title>Comparative genomics of downy mildews reveals potential adaptations to biotrophy.</title>
        <authorList>
            <person name="Fletcher K."/>
            <person name="Klosterman S.J."/>
            <person name="Derevnina L."/>
            <person name="Martin F."/>
            <person name="Koike S."/>
            <person name="Reyes Chin-Wo S."/>
            <person name="Mou B."/>
            <person name="Michelmore R."/>
        </authorList>
    </citation>
    <scope>NUCLEOTIDE SEQUENCE [LARGE SCALE GENOMIC DNA]</scope>
    <source>
        <strain evidence="7 8">R13</strain>
    </source>
</reference>
<protein>
    <recommendedName>
        <fullName evidence="9">MYND-type domain-containing protein</fullName>
    </recommendedName>
</protein>
<evidence type="ECO:0000313" key="7">
    <source>
        <dbReference type="EMBL" id="RQM15633.1"/>
    </source>
</evidence>
<dbReference type="InterPro" id="IPR011990">
    <property type="entry name" value="TPR-like_helical_dom_sf"/>
</dbReference>
<evidence type="ECO:0000256" key="3">
    <source>
        <dbReference type="ARBA" id="ARBA00022833"/>
    </source>
</evidence>
<dbReference type="Gene3D" id="1.10.220.160">
    <property type="match status" value="1"/>
</dbReference>
<feature type="domain" description="MYND-type" evidence="6">
    <location>
        <begin position="51"/>
        <end position="90"/>
    </location>
</feature>
<accession>A0A3R7XWM7</accession>
<evidence type="ECO:0000256" key="2">
    <source>
        <dbReference type="ARBA" id="ARBA00022771"/>
    </source>
</evidence>
<feature type="domain" description="SET" evidence="5">
    <location>
        <begin position="6"/>
        <end position="235"/>
    </location>
</feature>
<dbReference type="AlphaFoldDB" id="A0A3R7XWM7"/>
<dbReference type="Proteomes" id="UP000286097">
    <property type="component" value="Unassembled WGS sequence"/>
</dbReference>